<name>A0ABW3K4B2_9BACT</name>
<organism evidence="2 3">
    <name type="scientific">Ohtaekwangia kribbensis</name>
    <dbReference type="NCBI Taxonomy" id="688913"/>
    <lineage>
        <taxon>Bacteria</taxon>
        <taxon>Pseudomonadati</taxon>
        <taxon>Bacteroidota</taxon>
        <taxon>Cytophagia</taxon>
        <taxon>Cytophagales</taxon>
        <taxon>Fulvivirgaceae</taxon>
        <taxon>Ohtaekwangia</taxon>
    </lineage>
</organism>
<dbReference type="Proteomes" id="UP001597112">
    <property type="component" value="Unassembled WGS sequence"/>
</dbReference>
<evidence type="ECO:0000313" key="3">
    <source>
        <dbReference type="Proteomes" id="UP001597112"/>
    </source>
</evidence>
<evidence type="ECO:0000256" key="1">
    <source>
        <dbReference type="SAM" id="Phobius"/>
    </source>
</evidence>
<dbReference type="InterPro" id="IPR018736">
    <property type="entry name" value="DUF2279_periplasmic_lipo"/>
</dbReference>
<protein>
    <submittedName>
        <fullName evidence="2">DUF2279 domain-containing protein</fullName>
    </submittedName>
</protein>
<accession>A0ABW3K4B2</accession>
<keyword evidence="1" id="KW-1133">Transmembrane helix</keyword>
<feature type="transmembrane region" description="Helical" evidence="1">
    <location>
        <begin position="46"/>
        <end position="64"/>
    </location>
</feature>
<keyword evidence="1" id="KW-0812">Transmembrane</keyword>
<reference evidence="3" key="1">
    <citation type="journal article" date="2019" name="Int. J. Syst. Evol. Microbiol.">
        <title>The Global Catalogue of Microorganisms (GCM) 10K type strain sequencing project: providing services to taxonomists for standard genome sequencing and annotation.</title>
        <authorList>
            <consortium name="The Broad Institute Genomics Platform"/>
            <consortium name="The Broad Institute Genome Sequencing Center for Infectious Disease"/>
            <person name="Wu L."/>
            <person name="Ma J."/>
        </authorList>
    </citation>
    <scope>NUCLEOTIDE SEQUENCE [LARGE SCALE GENOMIC DNA]</scope>
    <source>
        <strain evidence="3">CCUG 58938</strain>
    </source>
</reference>
<dbReference type="EMBL" id="JBHTKA010000007">
    <property type="protein sequence ID" value="MFD1000808.1"/>
    <property type="molecule type" value="Genomic_DNA"/>
</dbReference>
<dbReference type="RefSeq" id="WP_377580263.1">
    <property type="nucleotide sequence ID" value="NZ_JBHTKA010000007.1"/>
</dbReference>
<keyword evidence="3" id="KW-1185">Reference proteome</keyword>
<dbReference type="Pfam" id="PF10043">
    <property type="entry name" value="DUF2279"/>
    <property type="match status" value="1"/>
</dbReference>
<gene>
    <name evidence="2" type="ORF">ACFQ21_15895</name>
</gene>
<comment type="caution">
    <text evidence="2">The sequence shown here is derived from an EMBL/GenBank/DDBJ whole genome shotgun (WGS) entry which is preliminary data.</text>
</comment>
<evidence type="ECO:0000313" key="2">
    <source>
        <dbReference type="EMBL" id="MFD1000808.1"/>
    </source>
</evidence>
<keyword evidence="1" id="KW-0472">Membrane</keyword>
<sequence>MQSRKRMMVRNKHSLFVIFFLLPCWLFAQTDSLPPVNKKRLRTVTITGIAGYATALAGLNYLWYKDSDRQSFRFFDDNAEWKQVDKIGHFYSAFYLSYGTSRGMQWCNVPARKADLIGAIAGFAVLVPVEIFDGFSDAYGASTGDLIADAAGVAFYLGQTRLWSEVRIYPKFSFQRSDYATIRPSVLGDGLTSEILKDYNGQTYWLSVDMDKFIRFPKWLNLAAGYGAEGMIYARDRQNTEAGYAAPYRQYYLSLDFDLTAIRTRSKVVKTLIFVANMIKLPAPALEFSAQGTRFHAFHF</sequence>
<proteinExistence type="predicted"/>